<evidence type="ECO:0000313" key="1">
    <source>
        <dbReference type="EnsemblMetazoa" id="AALB004820-PA"/>
    </source>
</evidence>
<reference evidence="1" key="2">
    <citation type="submission" date="2022-08" db="UniProtKB">
        <authorList>
            <consortium name="EnsemblMetazoa"/>
        </authorList>
    </citation>
    <scope>IDENTIFICATION</scope>
    <source>
        <strain evidence="1">STECLA/ALBI9_A</strain>
    </source>
</reference>
<sequence length="281" mass="30624">MHTKIAGNKVWLLLLATMCVIWRLQPATATWQSQQNSNPAITQFGTPAANLQQCFEKTIFARSRSPAAVSHQAVAARRTIELVRVETLDDTYGGATVEIIGGAINTVNIVLSIADGNRKPLFKSNIKVTMFCAPPSDKTQNMHFHRTSDRTRLRFRPVELLLISLLLISGTSMVSGNSFSVTGNNLIVQLGTYAANLKQCFYQRIFAGTLSPETVTFTDQNGKSINFVTVETDQAIDYGGVSATVASGTLETSTSVSIRISTAPRTALFQNNVDVRMFCAP</sequence>
<dbReference type="VEuPathDB" id="VectorBase:AALB20_032236"/>
<dbReference type="Proteomes" id="UP000069272">
    <property type="component" value="Chromosome 3L"/>
</dbReference>
<dbReference type="AlphaFoldDB" id="A0A182FE79"/>
<keyword evidence="2" id="KW-1185">Reference proteome</keyword>
<dbReference type="VEuPathDB" id="VectorBase:AALB004820"/>
<organism evidence="1 2">
    <name type="scientific">Anopheles albimanus</name>
    <name type="common">New world malaria mosquito</name>
    <dbReference type="NCBI Taxonomy" id="7167"/>
    <lineage>
        <taxon>Eukaryota</taxon>
        <taxon>Metazoa</taxon>
        <taxon>Ecdysozoa</taxon>
        <taxon>Arthropoda</taxon>
        <taxon>Hexapoda</taxon>
        <taxon>Insecta</taxon>
        <taxon>Pterygota</taxon>
        <taxon>Neoptera</taxon>
        <taxon>Endopterygota</taxon>
        <taxon>Diptera</taxon>
        <taxon>Nematocera</taxon>
        <taxon>Culicoidea</taxon>
        <taxon>Culicidae</taxon>
        <taxon>Anophelinae</taxon>
        <taxon>Anopheles</taxon>
    </lineage>
</organism>
<proteinExistence type="predicted"/>
<accession>A0A182FE79</accession>
<protein>
    <submittedName>
        <fullName evidence="1">Uncharacterized protein</fullName>
    </submittedName>
</protein>
<reference evidence="1 2" key="1">
    <citation type="journal article" date="2017" name="G3 (Bethesda)">
        <title>The Physical Genome Mapping of Anopheles albimanus Corrected Scaffold Misassemblies and Identified Interarm Rearrangements in Genus Anopheles.</title>
        <authorList>
            <person name="Artemov G.N."/>
            <person name="Peery A.N."/>
            <person name="Jiang X."/>
            <person name="Tu Z."/>
            <person name="Stegniy V.N."/>
            <person name="Sharakhova M.V."/>
            <person name="Sharakhov I.V."/>
        </authorList>
    </citation>
    <scope>NUCLEOTIDE SEQUENCE [LARGE SCALE GENOMIC DNA]</scope>
    <source>
        <strain evidence="1 2">ALBI9_A</strain>
    </source>
</reference>
<evidence type="ECO:0000313" key="2">
    <source>
        <dbReference type="Proteomes" id="UP000069272"/>
    </source>
</evidence>
<dbReference type="EnsemblMetazoa" id="AALB004820-RA">
    <property type="protein sequence ID" value="AALB004820-PA"/>
    <property type="gene ID" value="AALB004820"/>
</dbReference>
<name>A0A182FE79_ANOAL</name>